<keyword evidence="3" id="KW-1003">Cell membrane</keyword>
<comment type="subcellular location">
    <subcellularLocation>
        <location evidence="1">Cell membrane</location>
        <topology evidence="1">Multi-pass membrane protein</topology>
    </subcellularLocation>
    <subcellularLocation>
        <location evidence="8">Membrane</location>
        <topology evidence="8">Multi-pass membrane protein</topology>
    </subcellularLocation>
</comment>
<feature type="transmembrane region" description="Helical" evidence="9">
    <location>
        <begin position="418"/>
        <end position="439"/>
    </location>
</feature>
<feature type="transmembrane region" description="Helical" evidence="9">
    <location>
        <begin position="386"/>
        <end position="406"/>
    </location>
</feature>
<accession>A0ABQ5MID0</accession>
<dbReference type="Gene3D" id="1.20.1250.20">
    <property type="entry name" value="MFS general substrate transporter like domains"/>
    <property type="match status" value="3"/>
</dbReference>
<dbReference type="PROSITE" id="PS01023">
    <property type="entry name" value="PTR2_2"/>
    <property type="match status" value="1"/>
</dbReference>
<keyword evidence="6 9" id="KW-1133">Transmembrane helix</keyword>
<name>A0ABQ5MID0_9FLAO</name>
<evidence type="ECO:0000256" key="5">
    <source>
        <dbReference type="ARBA" id="ARBA00022856"/>
    </source>
</evidence>
<feature type="transmembrane region" description="Helical" evidence="9">
    <location>
        <begin position="112"/>
        <end position="128"/>
    </location>
</feature>
<dbReference type="PANTHER" id="PTHR23517:SF15">
    <property type="entry name" value="PROTON-DEPENDENT OLIGOPEPTIDE FAMILY TRANSPORT PROTEIN"/>
    <property type="match status" value="1"/>
</dbReference>
<evidence type="ECO:0000256" key="6">
    <source>
        <dbReference type="ARBA" id="ARBA00022989"/>
    </source>
</evidence>
<protein>
    <submittedName>
        <fullName evidence="11">MFS transporter</fullName>
    </submittedName>
</protein>
<feature type="transmembrane region" description="Helical" evidence="9">
    <location>
        <begin position="61"/>
        <end position="81"/>
    </location>
</feature>
<feature type="transmembrane region" description="Helical" evidence="9">
    <location>
        <begin position="34"/>
        <end position="55"/>
    </location>
</feature>
<dbReference type="PROSITE" id="PS01022">
    <property type="entry name" value="PTR2_1"/>
    <property type="match status" value="1"/>
</dbReference>
<feature type="transmembrane region" description="Helical" evidence="9">
    <location>
        <begin position="179"/>
        <end position="198"/>
    </location>
</feature>
<feature type="transmembrane region" description="Helical" evidence="9">
    <location>
        <begin position="490"/>
        <end position="515"/>
    </location>
</feature>
<comment type="caution">
    <text evidence="11">The sequence shown here is derived from an EMBL/GenBank/DDBJ whole genome shotgun (WGS) entry which is preliminary data.</text>
</comment>
<keyword evidence="4 8" id="KW-0812">Transmembrane</keyword>
<evidence type="ECO:0000313" key="11">
    <source>
        <dbReference type="EMBL" id="GLB48687.1"/>
    </source>
</evidence>
<feature type="transmembrane region" description="Helical" evidence="9">
    <location>
        <begin position="149"/>
        <end position="173"/>
    </location>
</feature>
<dbReference type="InterPro" id="IPR036259">
    <property type="entry name" value="MFS_trans_sf"/>
</dbReference>
<feature type="transmembrane region" description="Helical" evidence="9">
    <location>
        <begin position="451"/>
        <end position="470"/>
    </location>
</feature>
<evidence type="ECO:0000256" key="2">
    <source>
        <dbReference type="ARBA" id="ARBA00022448"/>
    </source>
</evidence>
<dbReference type="SUPFAM" id="SSF103473">
    <property type="entry name" value="MFS general substrate transporter"/>
    <property type="match status" value="1"/>
</dbReference>
<dbReference type="CDD" id="cd17346">
    <property type="entry name" value="MFS_DtpA_like"/>
    <property type="match status" value="1"/>
</dbReference>
<dbReference type="InterPro" id="IPR005279">
    <property type="entry name" value="Dipep/tripep_permease"/>
</dbReference>
<feature type="domain" description="Major facilitator superfamily (MFS) profile" evidence="10">
    <location>
        <begin position="317"/>
        <end position="523"/>
    </location>
</feature>
<dbReference type="InterPro" id="IPR018456">
    <property type="entry name" value="PTR2_symporter_CS"/>
</dbReference>
<feature type="transmembrane region" description="Helical" evidence="9">
    <location>
        <begin position="293"/>
        <end position="314"/>
    </location>
</feature>
<evidence type="ECO:0000256" key="7">
    <source>
        <dbReference type="ARBA" id="ARBA00023136"/>
    </source>
</evidence>
<reference evidence="11" key="1">
    <citation type="submission" date="2022-07" db="EMBL/GenBank/DDBJ databases">
        <title>Taxonomy of Novel Oxalotrophic and Methylotrophic Bacteria.</title>
        <authorList>
            <person name="Sahin N."/>
            <person name="Tani A."/>
        </authorList>
    </citation>
    <scope>NUCLEOTIDE SEQUENCE</scope>
    <source>
        <strain evidence="11">Y10</strain>
    </source>
</reference>
<keyword evidence="2 8" id="KW-0813">Transport</keyword>
<evidence type="ECO:0000256" key="4">
    <source>
        <dbReference type="ARBA" id="ARBA00022692"/>
    </source>
</evidence>
<feature type="transmembrane region" description="Helical" evidence="9">
    <location>
        <begin position="247"/>
        <end position="264"/>
    </location>
</feature>
<feature type="transmembrane region" description="Helical" evidence="9">
    <location>
        <begin position="326"/>
        <end position="344"/>
    </location>
</feature>
<dbReference type="InterPro" id="IPR000109">
    <property type="entry name" value="POT_fam"/>
</dbReference>
<dbReference type="InterPro" id="IPR050171">
    <property type="entry name" value="MFS_Transporters"/>
</dbReference>
<dbReference type="PANTHER" id="PTHR23517">
    <property type="entry name" value="RESISTANCE PROTEIN MDTM, PUTATIVE-RELATED-RELATED"/>
    <property type="match status" value="1"/>
</dbReference>
<evidence type="ECO:0000256" key="3">
    <source>
        <dbReference type="ARBA" id="ARBA00022475"/>
    </source>
</evidence>
<gene>
    <name evidence="11" type="ORF">Y10_10550</name>
</gene>
<evidence type="ECO:0000313" key="12">
    <source>
        <dbReference type="Proteomes" id="UP001143543"/>
    </source>
</evidence>
<dbReference type="InterPro" id="IPR020846">
    <property type="entry name" value="MFS_dom"/>
</dbReference>
<evidence type="ECO:0000259" key="10">
    <source>
        <dbReference type="PROSITE" id="PS50850"/>
    </source>
</evidence>
<sequence>MNTKSNEEVFSLLGHKPSLFVLFFTEMWERFSYYGMRALLVLFLTTSLTDGGWAWSNEDALSLYGIYTGLVYLTPIIGGVIADKLLGYQKAVALGALIMTLGHASMALETPMFLYIGLGCLIIGNGLFKPNVTSIVSGLYDKHQEKKDGAFTIFYMGVNAGAFLGIMLCGYIGENFSWSLGFGLAGVFMLLGMLQFWFGRTIFEGIGLSPKEDTHQKDLEAEEKKPHDANVEVKETHVPAKVQADRYIVVGVLAFFTIFFWAAFEQAGGSMTIFAKNYTNRLLEGDAATTFKIVDAIITLVPLVVITIVIYKLFVQTFKKITLSNIILGFSFLIIWGIVLWKVTREFSADSTEVPASWFGILNSLFIITLAPLISKIWESKYNPSAAVKFGVGLILLGGGFAFLAFGANSIPQGAETAAVSMVWLILAYLLHTLGELFLSPVGLSYVSKLVPAKLIGLMFGIWYLAIFIGNTAAGQLGGLIDKITAEYSLTTFFLIFTIVPAVAGFLLILVNPLLKKLMHGVR</sequence>
<proteinExistence type="inferred from homology"/>
<dbReference type="EMBL" id="BRVO01000001">
    <property type="protein sequence ID" value="GLB48687.1"/>
    <property type="molecule type" value="Genomic_DNA"/>
</dbReference>
<dbReference type="Proteomes" id="UP001143543">
    <property type="component" value="Unassembled WGS sequence"/>
</dbReference>
<dbReference type="RefSeq" id="WP_281764318.1">
    <property type="nucleotide sequence ID" value="NZ_BRVO01000001.1"/>
</dbReference>
<keyword evidence="5" id="KW-0571">Peptide transport</keyword>
<keyword evidence="12" id="KW-1185">Reference proteome</keyword>
<keyword evidence="5" id="KW-0653">Protein transport</keyword>
<keyword evidence="7 9" id="KW-0472">Membrane</keyword>
<dbReference type="NCBIfam" id="TIGR00924">
    <property type="entry name" value="yjdL_sub1_fam"/>
    <property type="match status" value="1"/>
</dbReference>
<evidence type="ECO:0000256" key="8">
    <source>
        <dbReference type="RuleBase" id="RU003755"/>
    </source>
</evidence>
<evidence type="ECO:0000256" key="1">
    <source>
        <dbReference type="ARBA" id="ARBA00004651"/>
    </source>
</evidence>
<evidence type="ECO:0000256" key="9">
    <source>
        <dbReference type="SAM" id="Phobius"/>
    </source>
</evidence>
<feature type="transmembrane region" description="Helical" evidence="9">
    <location>
        <begin position="356"/>
        <end position="374"/>
    </location>
</feature>
<dbReference type="PROSITE" id="PS50850">
    <property type="entry name" value="MFS"/>
    <property type="match status" value="1"/>
</dbReference>
<dbReference type="Pfam" id="PF00854">
    <property type="entry name" value="PTR2"/>
    <property type="match status" value="2"/>
</dbReference>
<comment type="similarity">
    <text evidence="8">Belongs to the major facilitator superfamily. Proton-dependent oligopeptide transporter (POT/PTR) (TC 2.A.17) family.</text>
</comment>
<organism evidence="11 12">
    <name type="scientific">Neptunitalea lumnitzerae</name>
    <dbReference type="NCBI Taxonomy" id="2965509"/>
    <lineage>
        <taxon>Bacteria</taxon>
        <taxon>Pseudomonadati</taxon>
        <taxon>Bacteroidota</taxon>
        <taxon>Flavobacteriia</taxon>
        <taxon>Flavobacteriales</taxon>
        <taxon>Flavobacteriaceae</taxon>
        <taxon>Neptunitalea</taxon>
    </lineage>
</organism>